<evidence type="ECO:0000313" key="2">
    <source>
        <dbReference type="EMBL" id="CAD2187740.1"/>
    </source>
</evidence>
<dbReference type="OrthoDB" id="9989223at2759"/>
<organism evidence="2 3">
    <name type="scientific">Meloidogyne enterolobii</name>
    <name type="common">Root-knot nematode worm</name>
    <name type="synonym">Meloidogyne mayaguensis</name>
    <dbReference type="NCBI Taxonomy" id="390850"/>
    <lineage>
        <taxon>Eukaryota</taxon>
        <taxon>Metazoa</taxon>
        <taxon>Ecdysozoa</taxon>
        <taxon>Nematoda</taxon>
        <taxon>Chromadorea</taxon>
        <taxon>Rhabditida</taxon>
        <taxon>Tylenchina</taxon>
        <taxon>Tylenchomorpha</taxon>
        <taxon>Tylenchoidea</taxon>
        <taxon>Meloidogynidae</taxon>
        <taxon>Meloidogyninae</taxon>
        <taxon>Meloidogyne</taxon>
    </lineage>
</organism>
<dbReference type="PANTHER" id="PTHR14958">
    <property type="entry name" value="POTASSIUM CHANNEL TETRAMERISATION DOMAIN CONTAINING PROTEIN"/>
    <property type="match status" value="1"/>
</dbReference>
<dbReference type="Gene3D" id="3.30.710.10">
    <property type="entry name" value="Potassium Channel Kv1.1, Chain A"/>
    <property type="match status" value="1"/>
</dbReference>
<dbReference type="GO" id="GO:0031463">
    <property type="term" value="C:Cul3-RING ubiquitin ligase complex"/>
    <property type="evidence" value="ECO:0007669"/>
    <property type="project" value="TreeGrafter"/>
</dbReference>
<feature type="domain" description="BTB" evidence="1">
    <location>
        <begin position="35"/>
        <end position="150"/>
    </location>
</feature>
<dbReference type="GO" id="GO:0097602">
    <property type="term" value="F:cullin family protein binding"/>
    <property type="evidence" value="ECO:0007669"/>
    <property type="project" value="TreeGrafter"/>
</dbReference>
<gene>
    <name evidence="2" type="ORF">MENT_LOCUS40341</name>
</gene>
<dbReference type="AlphaFoldDB" id="A0A6V7WL50"/>
<accession>A0A6V7WL50</accession>
<dbReference type="PANTHER" id="PTHR14958:SF29">
    <property type="entry name" value="INSOMNIAC, ISOFORM B"/>
    <property type="match status" value="1"/>
</dbReference>
<sequence length="321" mass="34899">MLNNNGNLSFDSDVGGPMRKSNSNISLASSAYIGGWVVLDILGKEFRASKISLARDPTSYLAKIVEEDVDPDQLFTDSGGLISFNPDSSNGRWQLDANPDYFEYILKYLRIGKINGVKAGHSWEDLLDEAELLKLTKLADICRQKIHEKNVMQQRSLSTSTSPSNTSLYGGIGGGSSATTPSSSIHHFQPYGPPPPMFCPPGFFPHPPQMGQPPPLYSQPPPGFEQFTINNSIPSPPIQHQQFSQHRMNSSFGGRGGGIMGIPPNFQENILQQPTSQVSSASASISNSSIGTLIDDNNSNIQQQQMNLNRGGNNLGEDYLV</sequence>
<reference evidence="2 3" key="1">
    <citation type="submission" date="2020-08" db="EMBL/GenBank/DDBJ databases">
        <authorList>
            <person name="Koutsovoulos G."/>
            <person name="Danchin GJ E."/>
        </authorList>
    </citation>
    <scope>NUCLEOTIDE SEQUENCE [LARGE SCALE GENOMIC DNA]</scope>
</reference>
<dbReference type="EMBL" id="CAJEWN010000652">
    <property type="protein sequence ID" value="CAD2187740.1"/>
    <property type="molecule type" value="Genomic_DNA"/>
</dbReference>
<evidence type="ECO:0000259" key="1">
    <source>
        <dbReference type="SMART" id="SM00225"/>
    </source>
</evidence>
<dbReference type="InterPro" id="IPR000210">
    <property type="entry name" value="BTB/POZ_dom"/>
</dbReference>
<dbReference type="GO" id="GO:0005737">
    <property type="term" value="C:cytoplasm"/>
    <property type="evidence" value="ECO:0007669"/>
    <property type="project" value="TreeGrafter"/>
</dbReference>
<dbReference type="InterPro" id="IPR011333">
    <property type="entry name" value="SKP1/BTB/POZ_sf"/>
</dbReference>
<dbReference type="SUPFAM" id="SSF54695">
    <property type="entry name" value="POZ domain"/>
    <property type="match status" value="1"/>
</dbReference>
<dbReference type="SMART" id="SM00225">
    <property type="entry name" value="BTB"/>
    <property type="match status" value="1"/>
</dbReference>
<protein>
    <recommendedName>
        <fullName evidence="1">BTB domain-containing protein</fullName>
    </recommendedName>
</protein>
<dbReference type="GO" id="GO:0051260">
    <property type="term" value="P:protein homooligomerization"/>
    <property type="evidence" value="ECO:0007669"/>
    <property type="project" value="InterPro"/>
</dbReference>
<evidence type="ECO:0000313" key="3">
    <source>
        <dbReference type="Proteomes" id="UP000580250"/>
    </source>
</evidence>
<dbReference type="GO" id="GO:0043161">
    <property type="term" value="P:proteasome-mediated ubiquitin-dependent protein catabolic process"/>
    <property type="evidence" value="ECO:0007669"/>
    <property type="project" value="TreeGrafter"/>
</dbReference>
<name>A0A6V7WL50_MELEN</name>
<comment type="caution">
    <text evidence="2">The sequence shown here is derived from an EMBL/GenBank/DDBJ whole genome shotgun (WGS) entry which is preliminary data.</text>
</comment>
<dbReference type="Pfam" id="PF02214">
    <property type="entry name" value="BTB_2"/>
    <property type="match status" value="1"/>
</dbReference>
<proteinExistence type="predicted"/>
<dbReference type="Proteomes" id="UP000580250">
    <property type="component" value="Unassembled WGS sequence"/>
</dbReference>
<dbReference type="InterPro" id="IPR003131">
    <property type="entry name" value="T1-type_BTB"/>
</dbReference>